<organism evidence="1">
    <name type="scientific">Anguilla anguilla</name>
    <name type="common">European freshwater eel</name>
    <name type="synonym">Muraena anguilla</name>
    <dbReference type="NCBI Taxonomy" id="7936"/>
    <lineage>
        <taxon>Eukaryota</taxon>
        <taxon>Metazoa</taxon>
        <taxon>Chordata</taxon>
        <taxon>Craniata</taxon>
        <taxon>Vertebrata</taxon>
        <taxon>Euteleostomi</taxon>
        <taxon>Actinopterygii</taxon>
        <taxon>Neopterygii</taxon>
        <taxon>Teleostei</taxon>
        <taxon>Anguilliformes</taxon>
        <taxon>Anguillidae</taxon>
        <taxon>Anguilla</taxon>
    </lineage>
</organism>
<accession>A0A0E9T970</accession>
<dbReference type="AlphaFoldDB" id="A0A0E9T970"/>
<protein>
    <submittedName>
        <fullName evidence="1">Uncharacterized protein</fullName>
    </submittedName>
</protein>
<sequence length="46" mass="5261">MRVCFRFWGILELPTNPCPWGPYLSPKDPELESADRCVASRPQTPV</sequence>
<evidence type="ECO:0000313" key="1">
    <source>
        <dbReference type="EMBL" id="JAH49410.1"/>
    </source>
</evidence>
<reference evidence="1" key="1">
    <citation type="submission" date="2014-11" db="EMBL/GenBank/DDBJ databases">
        <authorList>
            <person name="Amaro Gonzalez C."/>
        </authorList>
    </citation>
    <scope>NUCLEOTIDE SEQUENCE</scope>
</reference>
<dbReference type="EMBL" id="GBXM01059167">
    <property type="protein sequence ID" value="JAH49410.1"/>
    <property type="molecule type" value="Transcribed_RNA"/>
</dbReference>
<reference evidence="1" key="2">
    <citation type="journal article" date="2015" name="Fish Shellfish Immunol.">
        <title>Early steps in the European eel (Anguilla anguilla)-Vibrio vulnificus interaction in the gills: Role of the RtxA13 toxin.</title>
        <authorList>
            <person name="Callol A."/>
            <person name="Pajuelo D."/>
            <person name="Ebbesson L."/>
            <person name="Teles M."/>
            <person name="MacKenzie S."/>
            <person name="Amaro C."/>
        </authorList>
    </citation>
    <scope>NUCLEOTIDE SEQUENCE</scope>
</reference>
<proteinExistence type="predicted"/>
<name>A0A0E9T970_ANGAN</name>